<dbReference type="Pfam" id="PF01267">
    <property type="entry name" value="F-actin_cap_A"/>
    <property type="match status" value="1"/>
</dbReference>
<comment type="subunit">
    <text evidence="4">Heterodimer of an alpha and a beta subunit.</text>
</comment>
<keyword evidence="3 4" id="KW-0009">Actin-binding</keyword>
<dbReference type="GO" id="GO:0051016">
    <property type="term" value="P:barbed-end actin filament capping"/>
    <property type="evidence" value="ECO:0007669"/>
    <property type="project" value="UniProtKB-UniRule"/>
</dbReference>
<comment type="similarity">
    <text evidence="1 4">Belongs to the F-actin-capping protein alpha subunit family.</text>
</comment>
<organism evidence="5 6">
    <name type="scientific">Podarcis lilfordi</name>
    <name type="common">Lilford's wall lizard</name>
    <dbReference type="NCBI Taxonomy" id="74358"/>
    <lineage>
        <taxon>Eukaryota</taxon>
        <taxon>Metazoa</taxon>
        <taxon>Chordata</taxon>
        <taxon>Craniata</taxon>
        <taxon>Vertebrata</taxon>
        <taxon>Euteleostomi</taxon>
        <taxon>Lepidosauria</taxon>
        <taxon>Squamata</taxon>
        <taxon>Bifurcata</taxon>
        <taxon>Unidentata</taxon>
        <taxon>Episquamata</taxon>
        <taxon>Laterata</taxon>
        <taxon>Lacertibaenia</taxon>
        <taxon>Lacertidae</taxon>
        <taxon>Podarcis</taxon>
    </lineage>
</organism>
<evidence type="ECO:0000313" key="5">
    <source>
        <dbReference type="EMBL" id="CAI5786415.1"/>
    </source>
</evidence>
<evidence type="ECO:0000256" key="4">
    <source>
        <dbReference type="RuleBase" id="RU365077"/>
    </source>
</evidence>
<dbReference type="PANTHER" id="PTHR10653">
    <property type="entry name" value="F-ACTIN-CAPPING PROTEIN SUBUNIT ALPHA"/>
    <property type="match status" value="1"/>
</dbReference>
<dbReference type="InterPro" id="IPR042276">
    <property type="entry name" value="CapZ_alpha/beta_2"/>
</dbReference>
<dbReference type="Gene3D" id="3.90.1150.210">
    <property type="entry name" value="F-actin capping protein, beta subunit"/>
    <property type="match status" value="1"/>
</dbReference>
<dbReference type="SUPFAM" id="SSF90096">
    <property type="entry name" value="Subunits of heterodimeric actin filament capping protein Capz"/>
    <property type="match status" value="1"/>
</dbReference>
<keyword evidence="6" id="KW-1185">Reference proteome</keyword>
<dbReference type="PRINTS" id="PR00191">
    <property type="entry name" value="FACTINCAPA"/>
</dbReference>
<evidence type="ECO:0000256" key="2">
    <source>
        <dbReference type="ARBA" id="ARBA00022467"/>
    </source>
</evidence>
<dbReference type="GO" id="GO:0030863">
    <property type="term" value="C:cortical cytoskeleton"/>
    <property type="evidence" value="ECO:0007669"/>
    <property type="project" value="TreeGrafter"/>
</dbReference>
<evidence type="ECO:0000256" key="3">
    <source>
        <dbReference type="ARBA" id="ARBA00023203"/>
    </source>
</evidence>
<dbReference type="PANTHER" id="PTHR10653:SF6">
    <property type="entry name" value="F-ACTIN-CAPPING PROTEIN SUBUNIT ALPHA-3"/>
    <property type="match status" value="1"/>
</dbReference>
<dbReference type="AlphaFoldDB" id="A0AA35PHS7"/>
<keyword evidence="2 4" id="KW-0117">Actin capping</keyword>
<dbReference type="InterPro" id="IPR037282">
    <property type="entry name" value="CapZ_alpha/beta"/>
</dbReference>
<accession>A0AA35PHS7</accession>
<evidence type="ECO:0000313" key="6">
    <source>
        <dbReference type="Proteomes" id="UP001178461"/>
    </source>
</evidence>
<dbReference type="InterPro" id="IPR002189">
    <property type="entry name" value="CapZ_alpha"/>
</dbReference>
<dbReference type="Proteomes" id="UP001178461">
    <property type="component" value="Chromosome 10"/>
</dbReference>
<sequence length="293" mass="34318">MEDPDQDKNVALSLQRQTVMSNECELSEEEKTNVICSLLQQAPPGEYRNVFEDLRILAHDDHLMRYEAAQVCANHTRKNFTAVRVKGENALVTRYNDLGGNRFFDPQIKLSFRFDHLTKRVDKVLLYHSVRKDRAELWRETLNIILESYMRRHFLSGDCRVYKKMIGSNPFFVVCLEGHRHDDICNAVWKSEWTIAFAPPTAQVTGKIDLQAHYFKKANLHWTASKDVRESIYITGRVQFAIEFVKLVEAEESKFQTDLVERLQKLSDKIWRAMRRPLPVTRTVINWDKLLTS</sequence>
<proteinExistence type="inferred from homology"/>
<dbReference type="Gene3D" id="3.30.1140.60">
    <property type="entry name" value="F-actin capping protein, alpha subunit"/>
    <property type="match status" value="1"/>
</dbReference>
<gene>
    <name evidence="5" type="ORF">PODLI_1B036542</name>
</gene>
<dbReference type="EMBL" id="OX395135">
    <property type="protein sequence ID" value="CAI5786415.1"/>
    <property type="molecule type" value="Genomic_DNA"/>
</dbReference>
<comment type="function">
    <text evidence="4">F-actin-capping proteins bind in a Ca(2+)-independent manner to the fast growing ends of actin filaments (barbed end) thereby blocking the exchange of subunits at these ends. Unlike other capping proteins (such as gelsolin and severin), these proteins do not sever actin filaments.</text>
</comment>
<evidence type="ECO:0000256" key="1">
    <source>
        <dbReference type="ARBA" id="ARBA00010479"/>
    </source>
</evidence>
<dbReference type="GO" id="GO:0051015">
    <property type="term" value="F:actin filament binding"/>
    <property type="evidence" value="ECO:0007669"/>
    <property type="project" value="TreeGrafter"/>
</dbReference>
<protein>
    <recommendedName>
        <fullName evidence="4">F-actin-capping protein subunit alpha</fullName>
    </recommendedName>
</protein>
<dbReference type="GO" id="GO:0030036">
    <property type="term" value="P:actin cytoskeleton organization"/>
    <property type="evidence" value="ECO:0007669"/>
    <property type="project" value="TreeGrafter"/>
</dbReference>
<dbReference type="FunFam" id="3.90.1150.210:FF:000003">
    <property type="entry name" value="F-actin-capping protein subunit alpha"/>
    <property type="match status" value="1"/>
</dbReference>
<dbReference type="GO" id="GO:0008290">
    <property type="term" value="C:F-actin capping protein complex"/>
    <property type="evidence" value="ECO:0007669"/>
    <property type="project" value="UniProtKB-UniRule"/>
</dbReference>
<reference evidence="5" key="1">
    <citation type="submission" date="2022-12" db="EMBL/GenBank/DDBJ databases">
        <authorList>
            <person name="Alioto T."/>
            <person name="Alioto T."/>
            <person name="Gomez Garrido J."/>
        </authorList>
    </citation>
    <scope>NUCLEOTIDE SEQUENCE</scope>
</reference>
<dbReference type="InterPro" id="IPR042489">
    <property type="entry name" value="CapZ_alpha_1"/>
</dbReference>
<name>A0AA35PHS7_9SAUR</name>